<proteinExistence type="inferred from homology"/>
<keyword evidence="7" id="KW-0548">Nucleotidyltransferase</keyword>
<dbReference type="InterPro" id="IPR024728">
    <property type="entry name" value="PolY_HhH_motif"/>
</dbReference>
<dbReference type="RefSeq" id="WP_009284460.1">
    <property type="nucleotide sequence ID" value="NZ_CAIT01000009.1"/>
</dbReference>
<dbReference type="GO" id="GO:0005829">
    <property type="term" value="C:cytosol"/>
    <property type="evidence" value="ECO:0007669"/>
    <property type="project" value="TreeGrafter"/>
</dbReference>
<dbReference type="Pfam" id="PF11798">
    <property type="entry name" value="IMS_HHH"/>
    <property type="match status" value="1"/>
</dbReference>
<dbReference type="SUPFAM" id="SSF56672">
    <property type="entry name" value="DNA/RNA polymerases"/>
    <property type="match status" value="1"/>
</dbReference>
<dbReference type="InterPro" id="IPR043128">
    <property type="entry name" value="Rev_trsase/Diguanyl_cyclase"/>
</dbReference>
<dbReference type="Gene3D" id="3.30.1490.100">
    <property type="entry name" value="DNA polymerase, Y-family, little finger domain"/>
    <property type="match status" value="1"/>
</dbReference>
<dbReference type="InterPro" id="IPR043502">
    <property type="entry name" value="DNA/RNA_pol_sf"/>
</dbReference>
<dbReference type="SUPFAM" id="SSF100879">
    <property type="entry name" value="Lesion bypass DNA polymerase (Y-family), little finger domain"/>
    <property type="match status" value="1"/>
</dbReference>
<dbReference type="Pfam" id="PF11799">
    <property type="entry name" value="IMS_C"/>
    <property type="match status" value="1"/>
</dbReference>
<dbReference type="CDD" id="cd01700">
    <property type="entry name" value="PolY_Pol_V_umuC"/>
    <property type="match status" value="1"/>
</dbReference>
<dbReference type="Pfam" id="PF13438">
    <property type="entry name" value="DUF4113"/>
    <property type="match status" value="1"/>
</dbReference>
<dbReference type="EMBL" id="CAIT01000009">
    <property type="protein sequence ID" value="CCH55895.1"/>
    <property type="molecule type" value="Genomic_DNA"/>
</dbReference>
<dbReference type="InterPro" id="IPR036775">
    <property type="entry name" value="DNA_pol_Y-fam_lit_finger_sf"/>
</dbReference>
<keyword evidence="2" id="KW-0227">DNA damage</keyword>
<name>I2GPR7_9BACT</name>
<dbReference type="InterPro" id="IPR025188">
    <property type="entry name" value="DUF4113"/>
</dbReference>
<dbReference type="InterPro" id="IPR001126">
    <property type="entry name" value="UmuC"/>
</dbReference>
<keyword evidence="8" id="KW-1185">Reference proteome</keyword>
<feature type="domain" description="UmuC" evidence="6">
    <location>
        <begin position="2"/>
        <end position="188"/>
    </location>
</feature>
<dbReference type="InterPro" id="IPR017961">
    <property type="entry name" value="DNA_pol_Y-fam_little_finger"/>
</dbReference>
<keyword evidence="7" id="KW-0808">Transferase</keyword>
<keyword evidence="3" id="KW-0741">SOS mutagenesis</keyword>
<dbReference type="Gene3D" id="1.10.150.20">
    <property type="entry name" value="5' to 3' exonuclease, C-terminal subdomain"/>
    <property type="match status" value="1"/>
</dbReference>
<evidence type="ECO:0000256" key="5">
    <source>
        <dbReference type="ARBA" id="ARBA00023236"/>
    </source>
</evidence>
<dbReference type="Proteomes" id="UP000009309">
    <property type="component" value="Unassembled WGS sequence"/>
</dbReference>
<dbReference type="GO" id="GO:0006281">
    <property type="term" value="P:DNA repair"/>
    <property type="evidence" value="ECO:0007669"/>
    <property type="project" value="UniProtKB-KW"/>
</dbReference>
<dbReference type="AlphaFoldDB" id="I2GPR7"/>
<dbReference type="STRING" id="1185876.BN8_05193"/>
<keyword evidence="4" id="KW-0234">DNA repair</keyword>
<evidence type="ECO:0000256" key="3">
    <source>
        <dbReference type="ARBA" id="ARBA00023199"/>
    </source>
</evidence>
<accession>I2GPR7</accession>
<dbReference type="GO" id="GO:0009432">
    <property type="term" value="P:SOS response"/>
    <property type="evidence" value="ECO:0007669"/>
    <property type="project" value="UniProtKB-KW"/>
</dbReference>
<evidence type="ECO:0000256" key="4">
    <source>
        <dbReference type="ARBA" id="ARBA00023204"/>
    </source>
</evidence>
<dbReference type="InterPro" id="IPR050116">
    <property type="entry name" value="DNA_polymerase-Y"/>
</dbReference>
<evidence type="ECO:0000313" key="8">
    <source>
        <dbReference type="Proteomes" id="UP000009309"/>
    </source>
</evidence>
<dbReference type="GO" id="GO:0042276">
    <property type="term" value="P:error-prone translesion synthesis"/>
    <property type="evidence" value="ECO:0007669"/>
    <property type="project" value="TreeGrafter"/>
</dbReference>
<comment type="caution">
    <text evidence="7">The sequence shown here is derived from an EMBL/GenBank/DDBJ whole genome shotgun (WGS) entry which is preliminary data.</text>
</comment>
<protein>
    <submittedName>
        <fullName evidence="7">DNA polymerase V</fullName>
        <ecNumber evidence="7">2.7.7.7</ecNumber>
    </submittedName>
</protein>
<dbReference type="Gene3D" id="3.30.70.270">
    <property type="match status" value="1"/>
</dbReference>
<dbReference type="PROSITE" id="PS50173">
    <property type="entry name" value="UMUC"/>
    <property type="match status" value="1"/>
</dbReference>
<evidence type="ECO:0000256" key="1">
    <source>
        <dbReference type="ARBA" id="ARBA00010945"/>
    </source>
</evidence>
<evidence type="ECO:0000256" key="2">
    <source>
        <dbReference type="ARBA" id="ARBA00022763"/>
    </source>
</evidence>
<dbReference type="eggNOG" id="COG0389">
    <property type="taxonomic scope" value="Bacteria"/>
</dbReference>
<dbReference type="Pfam" id="PF00817">
    <property type="entry name" value="IMS"/>
    <property type="match status" value="1"/>
</dbReference>
<reference evidence="7 8" key="1">
    <citation type="journal article" date="2012" name="J. Bacteriol.">
        <title>Genome Sequence of the Filamentous Bacterium Fibrisoma limi BUZ 3T.</title>
        <authorList>
            <person name="Filippini M."/>
            <person name="Qi W."/>
            <person name="Jaenicke S."/>
            <person name="Goesmann A."/>
            <person name="Smits T.H."/>
            <person name="Bagheri H.C."/>
        </authorList>
    </citation>
    <scope>NUCLEOTIDE SEQUENCE [LARGE SCALE GENOMIC DNA]</scope>
    <source>
        <strain evidence="8">BUZ 3T</strain>
    </source>
</reference>
<dbReference type="Gene3D" id="3.40.1170.60">
    <property type="match status" value="1"/>
</dbReference>
<evidence type="ECO:0000259" key="6">
    <source>
        <dbReference type="PROSITE" id="PS50173"/>
    </source>
</evidence>
<dbReference type="OrthoDB" id="9808813at2"/>
<organism evidence="7 8">
    <name type="scientific">Fibrisoma limi BUZ 3</name>
    <dbReference type="NCBI Taxonomy" id="1185876"/>
    <lineage>
        <taxon>Bacteria</taxon>
        <taxon>Pseudomonadati</taxon>
        <taxon>Bacteroidota</taxon>
        <taxon>Cytophagia</taxon>
        <taxon>Cytophagales</taxon>
        <taxon>Spirosomataceae</taxon>
        <taxon>Fibrisoma</taxon>
    </lineage>
</organism>
<dbReference type="EC" id="2.7.7.7" evidence="7"/>
<evidence type="ECO:0000313" key="7">
    <source>
        <dbReference type="EMBL" id="CCH55895.1"/>
    </source>
</evidence>
<keyword evidence="5" id="KW-0742">SOS response</keyword>
<dbReference type="PANTHER" id="PTHR11076:SF34">
    <property type="entry name" value="PROTEIN UMUC"/>
    <property type="match status" value="1"/>
</dbReference>
<dbReference type="GO" id="GO:0003887">
    <property type="term" value="F:DNA-directed DNA polymerase activity"/>
    <property type="evidence" value="ECO:0007669"/>
    <property type="project" value="UniProtKB-EC"/>
</dbReference>
<comment type="similarity">
    <text evidence="1">Belongs to the DNA polymerase type-Y family.</text>
</comment>
<gene>
    <name evidence="7" type="primary">umuC3</name>
    <name evidence="7" type="ORF">BN8_05193</name>
</gene>
<dbReference type="PANTHER" id="PTHR11076">
    <property type="entry name" value="DNA REPAIR POLYMERASE UMUC / TRANSFERASE FAMILY MEMBER"/>
    <property type="match status" value="1"/>
</dbReference>
<dbReference type="GO" id="GO:0003684">
    <property type="term" value="F:damaged DNA binding"/>
    <property type="evidence" value="ECO:0007669"/>
    <property type="project" value="InterPro"/>
</dbReference>
<sequence>MIGLVDVNNMYVSCERSFNPSLNGVPVVVLSNNDGAIIARSNEAKALGIKMGVPYFMVKELLDAHQVRIFSSNYALYHDMSTRFYSALHRFVEHVEINSIDEAFISLDGYQSVYPDLDDLARHMKAKIHQWTRLPVAIGLAPTKTLAKVANYYAKRQESARGVVVLSGEQQIRAALEDLPVSELWGVGSRLAAKLRQCDVKTAWQLRNAPDDFIRDLMTVNGLRLAYELRGQRCKLLEVETPAKKAICSAPSFGDLIPDRKLIQEALTTHLARATEKLRKQHSAAGVVTVFLHTNKHLKSPNGEPAKYYSGTRTAVLPHPTTSHTELARYALALLESIYKPGYRYQKVGVMLSDLVADDFKQEGIFNEGPDPKLAKLAKVVDQLNYKHGRDKVRLAVQGYSPEWHMKQQLMSPRYTTRWKDILKAT</sequence>